<evidence type="ECO:0000313" key="2">
    <source>
        <dbReference type="Proteomes" id="UP000182465"/>
    </source>
</evidence>
<evidence type="ECO:0000313" key="1">
    <source>
        <dbReference type="EMBL" id="OIO18213.1"/>
    </source>
</evidence>
<dbReference type="Proteomes" id="UP000182465">
    <property type="component" value="Unassembled WGS sequence"/>
</dbReference>
<protein>
    <submittedName>
        <fullName evidence="1">Uncharacterized protein</fullName>
    </submittedName>
</protein>
<accession>A0A1J4U5Y7</accession>
<name>A0A1J4U5Y7_9BACT</name>
<sequence>MGVWTLPWGQTFRPALLNRRIVRLGLRIIGERKFEWIKNNLRAAGRNLSLITKLLKESNYQWDEYDVIEPNC</sequence>
<dbReference type="EMBL" id="MNVB01000010">
    <property type="protein sequence ID" value="OIO18213.1"/>
    <property type="molecule type" value="Genomic_DNA"/>
</dbReference>
<organism evidence="1 2">
    <name type="scientific">Candidatus Kuenenbacteria bacterium CG1_02_38_13</name>
    <dbReference type="NCBI Taxonomy" id="1805235"/>
    <lineage>
        <taxon>Bacteria</taxon>
        <taxon>Candidatus Kueneniibacteriota</taxon>
    </lineage>
</organism>
<comment type="caution">
    <text evidence="1">The sequence shown here is derived from an EMBL/GenBank/DDBJ whole genome shotgun (WGS) entry which is preliminary data.</text>
</comment>
<dbReference type="AlphaFoldDB" id="A0A1J4U5Y7"/>
<reference evidence="1 2" key="1">
    <citation type="journal article" date="2016" name="Environ. Microbiol.">
        <title>Genomic resolution of a cold subsurface aquifer community provides metabolic insights for novel microbes adapted to high CO concentrations.</title>
        <authorList>
            <person name="Probst A.J."/>
            <person name="Castelle C.J."/>
            <person name="Singh A."/>
            <person name="Brown C.T."/>
            <person name="Anantharaman K."/>
            <person name="Sharon I."/>
            <person name="Hug L.A."/>
            <person name="Burstein D."/>
            <person name="Emerson J.B."/>
            <person name="Thomas B.C."/>
            <person name="Banfield J.F."/>
        </authorList>
    </citation>
    <scope>NUCLEOTIDE SEQUENCE [LARGE SCALE GENOMIC DNA]</scope>
    <source>
        <strain evidence="1">CG1_02_38_13</strain>
    </source>
</reference>
<proteinExistence type="predicted"/>
<gene>
    <name evidence="1" type="ORF">AUJ29_00365</name>
</gene>